<dbReference type="EMBL" id="MFQA01000048">
    <property type="protein sequence ID" value="OGH68308.1"/>
    <property type="molecule type" value="Genomic_DNA"/>
</dbReference>
<keyword evidence="3" id="KW-0732">Signal</keyword>
<comment type="subcellular location">
    <subcellularLocation>
        <location evidence="1">Secreted</location>
    </subcellularLocation>
</comment>
<evidence type="ECO:0000256" key="5">
    <source>
        <dbReference type="SAM" id="Phobius"/>
    </source>
</evidence>
<organism evidence="6 7">
    <name type="scientific">Candidatus Magasanikbacteria bacterium RIFCSPHIGHO2_02_FULL_45_10</name>
    <dbReference type="NCBI Taxonomy" id="1798679"/>
    <lineage>
        <taxon>Bacteria</taxon>
        <taxon>Candidatus Magasanikiibacteriota</taxon>
    </lineage>
</organism>
<sequence length="198" mass="21680">MVGDPMLETSAAKFSNEQKIGLGLLLIFAVVSISLGVLQIRNRLYKPFALNNSVPAGLQEEVNTIEALRFRDTDFDGLNDFDELYLHSTSPYLADTDSDGLSDQAEIATGSNPLCAKDKLCETADQSAEMAAVIPSSTFGLEEESPVNLDDYISNPVYIRQLLIQNGVKKDIIDKMTDQQIVAMMQQVLQSTTTPSAR</sequence>
<comment type="caution">
    <text evidence="6">The sequence shown here is derived from an EMBL/GenBank/DDBJ whole genome shotgun (WGS) entry which is preliminary data.</text>
</comment>
<name>A0A1F6M9R2_9BACT</name>
<gene>
    <name evidence="6" type="ORF">A3D53_01310</name>
</gene>
<keyword evidence="5" id="KW-0812">Transmembrane</keyword>
<dbReference type="Proteomes" id="UP000176413">
    <property type="component" value="Unassembled WGS sequence"/>
</dbReference>
<evidence type="ECO:0000256" key="4">
    <source>
        <dbReference type="ARBA" id="ARBA00022837"/>
    </source>
</evidence>
<proteinExistence type="predicted"/>
<protein>
    <submittedName>
        <fullName evidence="6">Uncharacterized protein</fullName>
    </submittedName>
</protein>
<accession>A0A1F6M9R2</accession>
<evidence type="ECO:0000256" key="2">
    <source>
        <dbReference type="ARBA" id="ARBA00022525"/>
    </source>
</evidence>
<evidence type="ECO:0000256" key="3">
    <source>
        <dbReference type="ARBA" id="ARBA00022729"/>
    </source>
</evidence>
<evidence type="ECO:0000256" key="1">
    <source>
        <dbReference type="ARBA" id="ARBA00004613"/>
    </source>
</evidence>
<keyword evidence="2" id="KW-0964">Secreted</keyword>
<dbReference type="InterPro" id="IPR053180">
    <property type="entry name" value="Ca-binding_acidic-repeat"/>
</dbReference>
<evidence type="ECO:0000313" key="6">
    <source>
        <dbReference type="EMBL" id="OGH68308.1"/>
    </source>
</evidence>
<dbReference type="AlphaFoldDB" id="A0A1F6M9R2"/>
<keyword evidence="5" id="KW-0472">Membrane</keyword>
<feature type="transmembrane region" description="Helical" evidence="5">
    <location>
        <begin position="20"/>
        <end position="38"/>
    </location>
</feature>
<dbReference type="InterPro" id="IPR059100">
    <property type="entry name" value="TSP3_bac"/>
</dbReference>
<dbReference type="PANTHER" id="PTHR37467">
    <property type="entry name" value="EXPORTED CALCIUM-BINDING GLYCOPROTEIN-RELATED"/>
    <property type="match status" value="1"/>
</dbReference>
<evidence type="ECO:0000313" key="7">
    <source>
        <dbReference type="Proteomes" id="UP000176413"/>
    </source>
</evidence>
<dbReference type="Pfam" id="PF18884">
    <property type="entry name" value="TSP3_bac"/>
    <property type="match status" value="1"/>
</dbReference>
<keyword evidence="4" id="KW-0106">Calcium</keyword>
<keyword evidence="5" id="KW-1133">Transmembrane helix</keyword>
<reference evidence="6 7" key="1">
    <citation type="journal article" date="2016" name="Nat. Commun.">
        <title>Thousands of microbial genomes shed light on interconnected biogeochemical processes in an aquifer system.</title>
        <authorList>
            <person name="Anantharaman K."/>
            <person name="Brown C.T."/>
            <person name="Hug L.A."/>
            <person name="Sharon I."/>
            <person name="Castelle C.J."/>
            <person name="Probst A.J."/>
            <person name="Thomas B.C."/>
            <person name="Singh A."/>
            <person name="Wilkins M.J."/>
            <person name="Karaoz U."/>
            <person name="Brodie E.L."/>
            <person name="Williams K.H."/>
            <person name="Hubbard S.S."/>
            <person name="Banfield J.F."/>
        </authorList>
    </citation>
    <scope>NUCLEOTIDE SEQUENCE [LARGE SCALE GENOMIC DNA]</scope>
</reference>
<dbReference type="PANTHER" id="PTHR37467:SF1">
    <property type="entry name" value="EXPORTED CALCIUM-BINDING GLYCOPROTEIN"/>
    <property type="match status" value="1"/>
</dbReference>